<dbReference type="PROSITE" id="PS51078">
    <property type="entry name" value="ICLR_ED"/>
    <property type="match status" value="1"/>
</dbReference>
<keyword evidence="7" id="KW-1185">Reference proteome</keyword>
<evidence type="ECO:0000256" key="2">
    <source>
        <dbReference type="ARBA" id="ARBA00023125"/>
    </source>
</evidence>
<feature type="domain" description="HTH iclR-type" evidence="4">
    <location>
        <begin position="3"/>
        <end position="65"/>
    </location>
</feature>
<dbReference type="SUPFAM" id="SSF55781">
    <property type="entry name" value="GAF domain-like"/>
    <property type="match status" value="1"/>
</dbReference>
<dbReference type="InterPro" id="IPR005471">
    <property type="entry name" value="Tscrpt_reg_IclR_N"/>
</dbReference>
<dbReference type="InterPro" id="IPR036388">
    <property type="entry name" value="WH-like_DNA-bd_sf"/>
</dbReference>
<keyword evidence="3" id="KW-0804">Transcription</keyword>
<dbReference type="PANTHER" id="PTHR30136:SF2">
    <property type="entry name" value="TRANSCRIPTIONAL REGULATOR ICLR"/>
    <property type="match status" value="1"/>
</dbReference>
<dbReference type="SMART" id="SM00346">
    <property type="entry name" value="HTH_ICLR"/>
    <property type="match status" value="1"/>
</dbReference>
<evidence type="ECO:0008006" key="8">
    <source>
        <dbReference type="Google" id="ProtNLM"/>
    </source>
</evidence>
<dbReference type="Gene3D" id="1.10.10.10">
    <property type="entry name" value="Winged helix-like DNA-binding domain superfamily/Winged helix DNA-binding domain"/>
    <property type="match status" value="1"/>
</dbReference>
<dbReference type="Pfam" id="PF09339">
    <property type="entry name" value="HTH_IclR"/>
    <property type="match status" value="1"/>
</dbReference>
<keyword evidence="2" id="KW-0238">DNA-binding</keyword>
<sequence length="259" mass="28245">MSQQSIERATRVLGLFTFEHPSWRVSDIAKTLDLAIGTTHGIVKALANSDYLAQDPATKEYKLGLKLMELGSLQSATYELNRKAATPVTYLAQHSNTIGRVGVLYHNAILTTLSTDHQEWHPSSYIGPTVPAYCTGMGRAILSQLPMRELVEHLATVQLLPYTPKTLTDPVELHEEISATRERGYSLVFGETLIHLNTIGAPVLGVDGKVIGAISVSGTSDIIGPETDITSFANRLLDVASEISVQMGYRAQPKFVDEI</sequence>
<reference evidence="6 7" key="1">
    <citation type="submission" date="2015-01" db="EMBL/GenBank/DDBJ databases">
        <title>Desulfovibrio sp. JC271 draft genome sequence.</title>
        <authorList>
            <person name="Shivani Y."/>
            <person name="Subhash Y."/>
            <person name="Sasikala C."/>
            <person name="Ramana C.V."/>
        </authorList>
    </citation>
    <scope>NUCLEOTIDE SEQUENCE [LARGE SCALE GENOMIC DNA]</scope>
    <source>
        <strain evidence="6 7">JC271</strain>
    </source>
</reference>
<name>A0A1B7XC48_9BACT</name>
<gene>
    <name evidence="6" type="ORF">SP90_09905</name>
</gene>
<evidence type="ECO:0000256" key="1">
    <source>
        <dbReference type="ARBA" id="ARBA00023015"/>
    </source>
</evidence>
<evidence type="ECO:0000313" key="6">
    <source>
        <dbReference type="EMBL" id="OBQ51513.1"/>
    </source>
</evidence>
<dbReference type="GO" id="GO:0003677">
    <property type="term" value="F:DNA binding"/>
    <property type="evidence" value="ECO:0007669"/>
    <property type="project" value="UniProtKB-KW"/>
</dbReference>
<dbReference type="InterPro" id="IPR050707">
    <property type="entry name" value="HTH_MetabolicPath_Reg"/>
</dbReference>
<dbReference type="PROSITE" id="PS51077">
    <property type="entry name" value="HTH_ICLR"/>
    <property type="match status" value="1"/>
</dbReference>
<dbReference type="GO" id="GO:0003700">
    <property type="term" value="F:DNA-binding transcription factor activity"/>
    <property type="evidence" value="ECO:0007669"/>
    <property type="project" value="TreeGrafter"/>
</dbReference>
<dbReference type="InterPro" id="IPR036390">
    <property type="entry name" value="WH_DNA-bd_sf"/>
</dbReference>
<evidence type="ECO:0000259" key="4">
    <source>
        <dbReference type="PROSITE" id="PS51077"/>
    </source>
</evidence>
<dbReference type="GO" id="GO:0045892">
    <property type="term" value="P:negative regulation of DNA-templated transcription"/>
    <property type="evidence" value="ECO:0007669"/>
    <property type="project" value="TreeGrafter"/>
</dbReference>
<dbReference type="PANTHER" id="PTHR30136">
    <property type="entry name" value="HELIX-TURN-HELIX TRANSCRIPTIONAL REGULATOR, ICLR FAMILY"/>
    <property type="match status" value="1"/>
</dbReference>
<evidence type="ECO:0000259" key="5">
    <source>
        <dbReference type="PROSITE" id="PS51078"/>
    </source>
</evidence>
<evidence type="ECO:0000313" key="7">
    <source>
        <dbReference type="Proteomes" id="UP000091979"/>
    </source>
</evidence>
<dbReference type="AlphaFoldDB" id="A0A1B7XC48"/>
<accession>A0A1B7XC48</accession>
<dbReference type="InterPro" id="IPR029016">
    <property type="entry name" value="GAF-like_dom_sf"/>
</dbReference>
<dbReference type="Proteomes" id="UP000091979">
    <property type="component" value="Unassembled WGS sequence"/>
</dbReference>
<dbReference type="STRING" id="1560234.SP90_09905"/>
<dbReference type="Gene3D" id="3.30.450.40">
    <property type="match status" value="1"/>
</dbReference>
<feature type="domain" description="IclR-ED" evidence="5">
    <location>
        <begin position="66"/>
        <end position="249"/>
    </location>
</feature>
<dbReference type="OrthoDB" id="5416964at2"/>
<dbReference type="Pfam" id="PF01614">
    <property type="entry name" value="IclR_C"/>
    <property type="match status" value="1"/>
</dbReference>
<keyword evidence="1" id="KW-0805">Transcription regulation</keyword>
<dbReference type="FunFam" id="1.10.10.10:FF:000056">
    <property type="entry name" value="IclR family transcriptional regulator"/>
    <property type="match status" value="1"/>
</dbReference>
<proteinExistence type="predicted"/>
<comment type="caution">
    <text evidence="6">The sequence shown here is derived from an EMBL/GenBank/DDBJ whole genome shotgun (WGS) entry which is preliminary data.</text>
</comment>
<evidence type="ECO:0000256" key="3">
    <source>
        <dbReference type="ARBA" id="ARBA00023163"/>
    </source>
</evidence>
<protein>
    <recommendedName>
        <fullName evidence="8">IclR family transcriptional regulator</fullName>
    </recommendedName>
</protein>
<dbReference type="SUPFAM" id="SSF46785">
    <property type="entry name" value="Winged helix' DNA-binding domain"/>
    <property type="match status" value="1"/>
</dbReference>
<dbReference type="EMBL" id="JXMS01000015">
    <property type="protein sequence ID" value="OBQ51513.1"/>
    <property type="molecule type" value="Genomic_DNA"/>
</dbReference>
<dbReference type="RefSeq" id="WP_066855227.1">
    <property type="nucleotide sequence ID" value="NZ_JXMS01000015.1"/>
</dbReference>
<dbReference type="InterPro" id="IPR014757">
    <property type="entry name" value="Tscrpt_reg_IclR_C"/>
</dbReference>
<organism evidence="6 7">
    <name type="scientific">Halodesulfovibrio spirochaetisodalis</name>
    <dbReference type="NCBI Taxonomy" id="1560234"/>
    <lineage>
        <taxon>Bacteria</taxon>
        <taxon>Pseudomonadati</taxon>
        <taxon>Thermodesulfobacteriota</taxon>
        <taxon>Desulfovibrionia</taxon>
        <taxon>Desulfovibrionales</taxon>
        <taxon>Desulfovibrionaceae</taxon>
        <taxon>Halodesulfovibrio</taxon>
    </lineage>
</organism>
<dbReference type="PATRIC" id="fig|1560234.3.peg.815"/>